<keyword evidence="2" id="KW-0732">Signal</keyword>
<evidence type="ECO:0000256" key="1">
    <source>
        <dbReference type="SAM" id="MobiDB-lite"/>
    </source>
</evidence>
<evidence type="ECO:0000313" key="3">
    <source>
        <dbReference type="EMBL" id="GGL89550.1"/>
    </source>
</evidence>
<sequence>MHPPQQVKTEWPHSHKEISRIPHHERMNRFLSPTLCLAVSGLLLASPALAQTQIGGVTLTPIKPAATAPATASSTSSSDYDATSIPRGYREVRGRVTGPSEGLRLPAGSRIMLSLVDLTAAKALVDIEFGTSRLSTPYQMVYNPVRLNSTHRYAVRAVVADKKGKVLFRSADVPLPDGQRVTLNVPVTNR</sequence>
<dbReference type="Pfam" id="PF09619">
    <property type="entry name" value="YscW"/>
    <property type="match status" value="1"/>
</dbReference>
<reference evidence="4" key="1">
    <citation type="journal article" date="2019" name="Int. J. Syst. Evol. Microbiol.">
        <title>The Global Catalogue of Microorganisms (GCM) 10K type strain sequencing project: providing services to taxonomists for standard genome sequencing and annotation.</title>
        <authorList>
            <consortium name="The Broad Institute Genomics Platform"/>
            <consortium name="The Broad Institute Genome Sequencing Center for Infectious Disease"/>
            <person name="Wu L."/>
            <person name="Ma J."/>
        </authorList>
    </citation>
    <scope>NUCLEOTIDE SEQUENCE [LARGE SCALE GENOMIC DNA]</scope>
    <source>
        <strain evidence="4">JCM 15442</strain>
    </source>
</reference>
<proteinExistence type="predicted"/>
<feature type="chain" id="PRO_5047124104" description="Lipoprotein" evidence="2">
    <location>
        <begin position="51"/>
        <end position="190"/>
    </location>
</feature>
<dbReference type="EMBL" id="BMOL01000016">
    <property type="protein sequence ID" value="GGL89550.1"/>
    <property type="molecule type" value="Genomic_DNA"/>
</dbReference>
<protein>
    <recommendedName>
        <fullName evidence="5">Lipoprotein</fullName>
    </recommendedName>
</protein>
<evidence type="ECO:0000256" key="2">
    <source>
        <dbReference type="SAM" id="SignalP"/>
    </source>
</evidence>
<dbReference type="Proteomes" id="UP000639973">
    <property type="component" value="Unassembled WGS sequence"/>
</dbReference>
<feature type="region of interest" description="Disordered" evidence="1">
    <location>
        <begin position="67"/>
        <end position="86"/>
    </location>
</feature>
<evidence type="ECO:0008006" key="5">
    <source>
        <dbReference type="Google" id="ProtNLM"/>
    </source>
</evidence>
<feature type="compositionally biased region" description="Low complexity" evidence="1">
    <location>
        <begin position="67"/>
        <end position="84"/>
    </location>
</feature>
<comment type="caution">
    <text evidence="3">The sequence shown here is derived from an EMBL/GenBank/DDBJ whole genome shotgun (WGS) entry which is preliminary data.</text>
</comment>
<accession>A0ABQ2GDN3</accession>
<keyword evidence="4" id="KW-1185">Reference proteome</keyword>
<evidence type="ECO:0000313" key="4">
    <source>
        <dbReference type="Proteomes" id="UP000639973"/>
    </source>
</evidence>
<feature type="signal peptide" evidence="2">
    <location>
        <begin position="1"/>
        <end position="50"/>
    </location>
</feature>
<name>A0ABQ2GDN3_9DEIO</name>
<gene>
    <name evidence="3" type="ORF">GCM10010840_29600</name>
</gene>
<dbReference type="InterPro" id="IPR039366">
    <property type="entry name" value="Pilotin"/>
</dbReference>
<organism evidence="3 4">
    <name type="scientific">Deinococcus aerolatus</name>
    <dbReference type="NCBI Taxonomy" id="522487"/>
    <lineage>
        <taxon>Bacteria</taxon>
        <taxon>Thermotogati</taxon>
        <taxon>Deinococcota</taxon>
        <taxon>Deinococci</taxon>
        <taxon>Deinococcales</taxon>
        <taxon>Deinococcaceae</taxon>
        <taxon>Deinococcus</taxon>
    </lineage>
</organism>